<dbReference type="eggNOG" id="COG3173">
    <property type="taxonomic scope" value="Bacteria"/>
</dbReference>
<reference key="2">
    <citation type="submission" date="2011-11" db="EMBL/GenBank/DDBJ databases">
        <authorList>
            <person name="Shin S.H."/>
            <person name="Kim S."/>
            <person name="Kim J.Y."/>
        </authorList>
    </citation>
    <scope>NUCLEOTIDE SEQUENCE</scope>
    <source>
        <strain>HPL-003</strain>
    </source>
</reference>
<dbReference type="Proteomes" id="UP000005876">
    <property type="component" value="Chromosome"/>
</dbReference>
<name>G7W4E4_PAETH</name>
<dbReference type="OrthoDB" id="2801014at2"/>
<dbReference type="SUPFAM" id="SSF56112">
    <property type="entry name" value="Protein kinase-like (PK-like)"/>
    <property type="match status" value="1"/>
</dbReference>
<dbReference type="STRING" id="985665.HPL003_15155"/>
<dbReference type="InterPro" id="IPR051678">
    <property type="entry name" value="AGP_Transferase"/>
</dbReference>
<evidence type="ECO:0000259" key="1">
    <source>
        <dbReference type="Pfam" id="PF01636"/>
    </source>
</evidence>
<dbReference type="Pfam" id="PF01636">
    <property type="entry name" value="APH"/>
    <property type="match status" value="1"/>
</dbReference>
<reference evidence="2 3" key="3">
    <citation type="journal article" date="2012" name="J. Bacteriol.">
        <title>Genome Sequence of Paenibacillus terrae HPL-003, a Xylanase-Producing Bacterium Isolated from Soil Found in Forest Residue.</title>
        <authorList>
            <person name="Shin S.H."/>
            <person name="Kim S."/>
            <person name="Kim J.Y."/>
            <person name="Song H.Y."/>
            <person name="Cho S.J."/>
            <person name="Kim D.R."/>
            <person name="Lee K.I."/>
            <person name="Lim H.K."/>
            <person name="Park N.J."/>
            <person name="Hwang I.T."/>
            <person name="Yang K.S."/>
        </authorList>
    </citation>
    <scope>NUCLEOTIDE SEQUENCE [LARGE SCALE GENOMIC DNA]</scope>
    <source>
        <strain evidence="2 3">HPL-003</strain>
    </source>
</reference>
<sequence length="346" mass="40053">MTTTIYFSSNRLGEVTNDQLQRVLDRFDLGRLLSSEKTAEGVMGQTLYISSTAGQFVLKGNPLFSGQWVEERFMVEQLHTRTSIPVPAPYLVDDTEDIFGWSYAVMPRLYGEHIHTPELQAKLTLRDKQQMAEMLAASLLELHSWKVKISGELDTTTLAIRPFKISYRTWLYARIRYWLEDAQKYSDITAQDLEWVEDMLEGSRQAFDQLEAATFVMGDFKPQNVLVQNGENGWRISGLFDFTTAYFGDGVADLPKIATMYLENGEQELARLFLTVYFKGMEANEGFAERFRVHMLHQQVLNWGCAKAMKQVTWDDKLSFAEWAQTFTDLTYLNHSRPFKHIKRRK</sequence>
<dbReference type="PANTHER" id="PTHR21310:SF15">
    <property type="entry name" value="AMINOGLYCOSIDE PHOSPHOTRANSFERASE DOMAIN-CONTAINING PROTEIN"/>
    <property type="match status" value="1"/>
</dbReference>
<dbReference type="HOGENOM" id="CLU_825951_0_0_9"/>
<organism evidence="2 3">
    <name type="scientific">Paenibacillus terrae (strain HPL-003)</name>
    <dbReference type="NCBI Taxonomy" id="985665"/>
    <lineage>
        <taxon>Bacteria</taxon>
        <taxon>Bacillati</taxon>
        <taxon>Bacillota</taxon>
        <taxon>Bacilli</taxon>
        <taxon>Bacillales</taxon>
        <taxon>Paenibacillaceae</taxon>
        <taxon>Paenibacillus</taxon>
    </lineage>
</organism>
<evidence type="ECO:0000313" key="2">
    <source>
        <dbReference type="EMBL" id="AET59782.1"/>
    </source>
</evidence>
<reference evidence="3" key="1">
    <citation type="submission" date="2011-11" db="EMBL/GenBank/DDBJ databases">
        <title>Complete sequence of Paenibacillus terrae HPL-003.</title>
        <authorList>
            <person name="Shin S.H."/>
            <person name="Kim S."/>
            <person name="Kim J.Y."/>
        </authorList>
    </citation>
    <scope>NUCLEOTIDE SEQUENCE [LARGE SCALE GENOMIC DNA]</scope>
    <source>
        <strain evidence="3">HPL-003</strain>
    </source>
</reference>
<protein>
    <recommendedName>
        <fullName evidence="1">Aminoglycoside phosphotransferase domain-containing protein</fullName>
    </recommendedName>
</protein>
<dbReference type="Gene3D" id="3.90.1200.10">
    <property type="match status" value="1"/>
</dbReference>
<dbReference type="AlphaFoldDB" id="G7W4E4"/>
<dbReference type="Gene3D" id="3.30.200.20">
    <property type="entry name" value="Phosphorylase Kinase, domain 1"/>
    <property type="match status" value="1"/>
</dbReference>
<dbReference type="EMBL" id="CP003107">
    <property type="protein sequence ID" value="AET59782.1"/>
    <property type="molecule type" value="Genomic_DNA"/>
</dbReference>
<gene>
    <name evidence="2" type="ordered locus">HPL003_15155</name>
</gene>
<dbReference type="KEGG" id="pta:HPL003_15155"/>
<accession>G7W4E4</accession>
<proteinExistence type="predicted"/>
<dbReference type="InterPro" id="IPR011009">
    <property type="entry name" value="Kinase-like_dom_sf"/>
</dbReference>
<dbReference type="PANTHER" id="PTHR21310">
    <property type="entry name" value="AMINOGLYCOSIDE PHOSPHOTRANSFERASE-RELATED-RELATED"/>
    <property type="match status" value="1"/>
</dbReference>
<dbReference type="RefSeq" id="WP_014280503.1">
    <property type="nucleotide sequence ID" value="NC_016641.1"/>
</dbReference>
<dbReference type="InterPro" id="IPR002575">
    <property type="entry name" value="Aminoglycoside_PTrfase"/>
</dbReference>
<feature type="domain" description="Aminoglycoside phosphotransferase" evidence="1">
    <location>
        <begin position="42"/>
        <end position="277"/>
    </location>
</feature>
<evidence type="ECO:0000313" key="3">
    <source>
        <dbReference type="Proteomes" id="UP000005876"/>
    </source>
</evidence>